<protein>
    <submittedName>
        <fullName evidence="1">Uncharacterized protein</fullName>
    </submittedName>
</protein>
<name>A0A1F5H2R0_9BACT</name>
<evidence type="ECO:0000313" key="2">
    <source>
        <dbReference type="Proteomes" id="UP000176740"/>
    </source>
</evidence>
<dbReference type="AlphaFoldDB" id="A0A1F5H2R0"/>
<dbReference type="Proteomes" id="UP000176740">
    <property type="component" value="Unassembled WGS sequence"/>
</dbReference>
<comment type="caution">
    <text evidence="1">The sequence shown here is derived from an EMBL/GenBank/DDBJ whole genome shotgun (WGS) entry which is preliminary data.</text>
</comment>
<organism evidence="1 2">
    <name type="scientific">Candidatus Curtissbacteria bacterium RIFCSPLOWO2_01_FULL_38_11b</name>
    <dbReference type="NCBI Taxonomy" id="1797725"/>
    <lineage>
        <taxon>Bacteria</taxon>
        <taxon>Candidatus Curtissiibacteriota</taxon>
    </lineage>
</organism>
<proteinExistence type="predicted"/>
<evidence type="ECO:0000313" key="1">
    <source>
        <dbReference type="EMBL" id="OGD98436.1"/>
    </source>
</evidence>
<reference evidence="1 2" key="1">
    <citation type="journal article" date="2016" name="Nat. Commun.">
        <title>Thousands of microbial genomes shed light on interconnected biogeochemical processes in an aquifer system.</title>
        <authorList>
            <person name="Anantharaman K."/>
            <person name="Brown C.T."/>
            <person name="Hug L.A."/>
            <person name="Sharon I."/>
            <person name="Castelle C.J."/>
            <person name="Probst A.J."/>
            <person name="Thomas B.C."/>
            <person name="Singh A."/>
            <person name="Wilkins M.J."/>
            <person name="Karaoz U."/>
            <person name="Brodie E.L."/>
            <person name="Williams K.H."/>
            <person name="Hubbard S.S."/>
            <person name="Banfield J.F."/>
        </authorList>
    </citation>
    <scope>NUCLEOTIDE SEQUENCE [LARGE SCALE GENOMIC DNA]</scope>
</reference>
<dbReference type="EMBL" id="MFBO01000010">
    <property type="protein sequence ID" value="OGD98436.1"/>
    <property type="molecule type" value="Genomic_DNA"/>
</dbReference>
<gene>
    <name evidence="1" type="ORF">A3A49_00485</name>
</gene>
<dbReference type="STRING" id="1797725.A3A49_00485"/>
<accession>A0A1F5H2R0</accession>
<sequence length="78" mass="8399">MGSGGGPERAEFGKEVDQIKPDPYAGVVGMLIGDRRLTDRSAIISEFNVISQTKVLSPDEQEVLANRILTGRENLGVV</sequence>